<name>A0A5D2EA98_GOSDA</name>
<keyword evidence="2" id="KW-1185">Reference proteome</keyword>
<dbReference type="AlphaFoldDB" id="A0A5D2EA98"/>
<evidence type="ECO:0000313" key="1">
    <source>
        <dbReference type="EMBL" id="TYG90433.1"/>
    </source>
</evidence>
<organism evidence="1 2">
    <name type="scientific">Gossypium darwinii</name>
    <name type="common">Darwin's cotton</name>
    <name type="synonym">Gossypium barbadense var. darwinii</name>
    <dbReference type="NCBI Taxonomy" id="34276"/>
    <lineage>
        <taxon>Eukaryota</taxon>
        <taxon>Viridiplantae</taxon>
        <taxon>Streptophyta</taxon>
        <taxon>Embryophyta</taxon>
        <taxon>Tracheophyta</taxon>
        <taxon>Spermatophyta</taxon>
        <taxon>Magnoliopsida</taxon>
        <taxon>eudicotyledons</taxon>
        <taxon>Gunneridae</taxon>
        <taxon>Pentapetalae</taxon>
        <taxon>rosids</taxon>
        <taxon>malvids</taxon>
        <taxon>Malvales</taxon>
        <taxon>Malvaceae</taxon>
        <taxon>Malvoideae</taxon>
        <taxon>Gossypium</taxon>
    </lineage>
</organism>
<sequence>MKKEKKKSFLSVLSLESSERRPPWFVAGDHRVRWSDPPGASGEGSGDAIVSATAEVRKPRCCAPKVCCFLFLLINVSWGMLGCNWAV</sequence>
<dbReference type="EMBL" id="CM017699">
    <property type="protein sequence ID" value="TYG90433.1"/>
    <property type="molecule type" value="Genomic_DNA"/>
</dbReference>
<gene>
    <name evidence="1" type="ORF">ES288_A12G181500v1</name>
</gene>
<evidence type="ECO:0000313" key="2">
    <source>
        <dbReference type="Proteomes" id="UP000323506"/>
    </source>
</evidence>
<dbReference type="Proteomes" id="UP000323506">
    <property type="component" value="Chromosome A12"/>
</dbReference>
<accession>A0A5D2EA98</accession>
<reference evidence="1 2" key="1">
    <citation type="submission" date="2019-06" db="EMBL/GenBank/DDBJ databases">
        <title>WGS assembly of Gossypium darwinii.</title>
        <authorList>
            <person name="Chen Z.J."/>
            <person name="Sreedasyam A."/>
            <person name="Ando A."/>
            <person name="Song Q."/>
            <person name="De L."/>
            <person name="Hulse-Kemp A."/>
            <person name="Ding M."/>
            <person name="Ye W."/>
            <person name="Kirkbride R."/>
            <person name="Jenkins J."/>
            <person name="Plott C."/>
            <person name="Lovell J."/>
            <person name="Lin Y.-M."/>
            <person name="Vaughn R."/>
            <person name="Liu B."/>
            <person name="Li W."/>
            <person name="Simpson S."/>
            <person name="Scheffler B."/>
            <person name="Saski C."/>
            <person name="Grover C."/>
            <person name="Hu G."/>
            <person name="Conover J."/>
            <person name="Carlson J."/>
            <person name="Shu S."/>
            <person name="Boston L."/>
            <person name="Williams M."/>
            <person name="Peterson D."/>
            <person name="Mcgee K."/>
            <person name="Jones D."/>
            <person name="Wendel J."/>
            <person name="Stelly D."/>
            <person name="Grimwood J."/>
            <person name="Schmutz J."/>
        </authorList>
    </citation>
    <scope>NUCLEOTIDE SEQUENCE [LARGE SCALE GENOMIC DNA]</scope>
    <source>
        <strain evidence="1">1808015.09</strain>
    </source>
</reference>
<protein>
    <submittedName>
        <fullName evidence="1">Uncharacterized protein</fullName>
    </submittedName>
</protein>
<proteinExistence type="predicted"/>